<name>A0ACC0C8P3_CATRO</name>
<evidence type="ECO:0000313" key="1">
    <source>
        <dbReference type="EMBL" id="KAI5681242.1"/>
    </source>
</evidence>
<keyword evidence="2" id="KW-1185">Reference proteome</keyword>
<protein>
    <submittedName>
        <fullName evidence="1">Uncharacterized protein</fullName>
    </submittedName>
</protein>
<comment type="caution">
    <text evidence="1">The sequence shown here is derived from an EMBL/GenBank/DDBJ whole genome shotgun (WGS) entry which is preliminary data.</text>
</comment>
<gene>
    <name evidence="1" type="ORF">M9H77_02469</name>
</gene>
<proteinExistence type="predicted"/>
<dbReference type="Proteomes" id="UP001060085">
    <property type="component" value="Linkage Group LG01"/>
</dbReference>
<organism evidence="1 2">
    <name type="scientific">Catharanthus roseus</name>
    <name type="common">Madagascar periwinkle</name>
    <name type="synonym">Vinca rosea</name>
    <dbReference type="NCBI Taxonomy" id="4058"/>
    <lineage>
        <taxon>Eukaryota</taxon>
        <taxon>Viridiplantae</taxon>
        <taxon>Streptophyta</taxon>
        <taxon>Embryophyta</taxon>
        <taxon>Tracheophyta</taxon>
        <taxon>Spermatophyta</taxon>
        <taxon>Magnoliopsida</taxon>
        <taxon>eudicotyledons</taxon>
        <taxon>Gunneridae</taxon>
        <taxon>Pentapetalae</taxon>
        <taxon>asterids</taxon>
        <taxon>lamiids</taxon>
        <taxon>Gentianales</taxon>
        <taxon>Apocynaceae</taxon>
        <taxon>Rauvolfioideae</taxon>
        <taxon>Vinceae</taxon>
        <taxon>Catharanthinae</taxon>
        <taxon>Catharanthus</taxon>
    </lineage>
</organism>
<dbReference type="EMBL" id="CM044701">
    <property type="protein sequence ID" value="KAI5681242.1"/>
    <property type="molecule type" value="Genomic_DNA"/>
</dbReference>
<reference evidence="2" key="1">
    <citation type="journal article" date="2023" name="Nat. Plants">
        <title>Single-cell RNA sequencing provides a high-resolution roadmap for understanding the multicellular compartmentation of specialized metabolism.</title>
        <authorList>
            <person name="Sun S."/>
            <person name="Shen X."/>
            <person name="Li Y."/>
            <person name="Li Y."/>
            <person name="Wang S."/>
            <person name="Li R."/>
            <person name="Zhang H."/>
            <person name="Shen G."/>
            <person name="Guo B."/>
            <person name="Wei J."/>
            <person name="Xu J."/>
            <person name="St-Pierre B."/>
            <person name="Chen S."/>
            <person name="Sun C."/>
        </authorList>
    </citation>
    <scope>NUCLEOTIDE SEQUENCE [LARGE SCALE GENOMIC DNA]</scope>
</reference>
<accession>A0ACC0C8P3</accession>
<evidence type="ECO:0000313" key="2">
    <source>
        <dbReference type="Proteomes" id="UP001060085"/>
    </source>
</evidence>
<sequence length="107" mass="12160">MAITQMASDEPSMLYPSVNEDDDDNDQSDKDYAISSESDNNNNPDDEEEDINCPINSVISTTVNQWHSIQWFNGAPYDYTQSRTFLDMGSREQIDDLIESGTIRLLD</sequence>